<dbReference type="InterPro" id="IPR011095">
    <property type="entry name" value="Dala_Dala_lig_C"/>
</dbReference>
<dbReference type="AlphaFoldDB" id="A0A2C6AY84"/>
<feature type="domain" description="ATP-grasp" evidence="3">
    <location>
        <begin position="110"/>
        <end position="307"/>
    </location>
</feature>
<dbReference type="RefSeq" id="WP_098974757.1">
    <property type="nucleotide sequence ID" value="NZ_CP077115.1"/>
</dbReference>
<protein>
    <recommendedName>
        <fullName evidence="3">ATP-grasp domain-containing protein</fullName>
    </recommendedName>
</protein>
<evidence type="ECO:0000313" key="4">
    <source>
        <dbReference type="EMBL" id="PHI07089.1"/>
    </source>
</evidence>
<dbReference type="SUPFAM" id="SSF56059">
    <property type="entry name" value="Glutathione synthetase ATP-binding domain-like"/>
    <property type="match status" value="1"/>
</dbReference>
<dbReference type="GO" id="GO:0046872">
    <property type="term" value="F:metal ion binding"/>
    <property type="evidence" value="ECO:0007669"/>
    <property type="project" value="InterPro"/>
</dbReference>
<dbReference type="InterPro" id="IPR013815">
    <property type="entry name" value="ATP_grasp_subdomain_1"/>
</dbReference>
<gene>
    <name evidence="4" type="ORF">CBG54_08660</name>
</gene>
<name>A0A2C6AY84_FUSNP</name>
<dbReference type="GO" id="GO:0008716">
    <property type="term" value="F:D-alanine-D-alanine ligase activity"/>
    <property type="evidence" value="ECO:0007669"/>
    <property type="project" value="InterPro"/>
</dbReference>
<evidence type="ECO:0000256" key="1">
    <source>
        <dbReference type="ARBA" id="ARBA00022598"/>
    </source>
</evidence>
<reference evidence="4 5" key="1">
    <citation type="submission" date="2017-06" db="EMBL/GenBank/DDBJ databases">
        <title>Draft genome sequence of Fusobacterium nucleatum subsp. polymorphum KCOM 1271 (=ChDC F305).</title>
        <authorList>
            <person name="Kook J.-K."/>
            <person name="Park S.-N."/>
            <person name="Lim Y.K."/>
            <person name="Roh H."/>
        </authorList>
    </citation>
    <scope>NUCLEOTIDE SEQUENCE [LARGE SCALE GENOMIC DNA]</scope>
    <source>
        <strain evidence="5">KCOM 1271 (ChDC F305)</strain>
    </source>
</reference>
<dbReference type="EMBL" id="NIRN01000001">
    <property type="protein sequence ID" value="PHI07089.1"/>
    <property type="molecule type" value="Genomic_DNA"/>
</dbReference>
<keyword evidence="2" id="KW-0067">ATP-binding</keyword>
<sequence>MEEKECIAVVAGISGEVIVKELKKLGYKTFVISGRKQDSGMDISDKSFVVDLREKELIYNELVKNSIDKVILGTGHVLAFNLIDFLAKKGIKVSVNPKSSLIAKDKFAYKEELVRNGILTPKYIEIALDTEYNIQEILDKVGCPCVVKSTIDTTYPKKANTKEELEKHIETIRKTNSPIVVEQFIEGIDTTVPVYSNPKETKAILVSYYSKADACKLEGFGNDLIKGKLDKEVEEKLLRFSEDVIRKTNILGMARLDIIVDKNEKFYVLECNSVMVTGVHPNQIEYGKEFLEREKVNFAEYTVKNALEIFKN</sequence>
<evidence type="ECO:0000256" key="2">
    <source>
        <dbReference type="PROSITE-ProRule" id="PRU00409"/>
    </source>
</evidence>
<dbReference type="Proteomes" id="UP000224182">
    <property type="component" value="Unassembled WGS sequence"/>
</dbReference>
<dbReference type="GO" id="GO:0005524">
    <property type="term" value="F:ATP binding"/>
    <property type="evidence" value="ECO:0007669"/>
    <property type="project" value="UniProtKB-UniRule"/>
</dbReference>
<keyword evidence="2" id="KW-0547">Nucleotide-binding</keyword>
<dbReference type="Gene3D" id="3.30.470.20">
    <property type="entry name" value="ATP-grasp fold, B domain"/>
    <property type="match status" value="1"/>
</dbReference>
<dbReference type="Gene3D" id="3.30.1490.20">
    <property type="entry name" value="ATP-grasp fold, A domain"/>
    <property type="match status" value="1"/>
</dbReference>
<organism evidence="4 5">
    <name type="scientific">Fusobacterium nucleatum subsp. polymorphum</name>
    <name type="common">Fusobacterium polymorphum</name>
    <dbReference type="NCBI Taxonomy" id="76857"/>
    <lineage>
        <taxon>Bacteria</taxon>
        <taxon>Fusobacteriati</taxon>
        <taxon>Fusobacteriota</taxon>
        <taxon>Fusobacteriia</taxon>
        <taxon>Fusobacteriales</taxon>
        <taxon>Fusobacteriaceae</taxon>
        <taxon>Fusobacterium</taxon>
    </lineage>
</organism>
<accession>A0A2C6AY84</accession>
<dbReference type="InterPro" id="IPR011761">
    <property type="entry name" value="ATP-grasp"/>
</dbReference>
<evidence type="ECO:0000259" key="3">
    <source>
        <dbReference type="PROSITE" id="PS50975"/>
    </source>
</evidence>
<keyword evidence="1" id="KW-0436">Ligase</keyword>
<dbReference type="PANTHER" id="PTHR11609:SF5">
    <property type="entry name" value="PHOSPHORIBOSYLAMINOIMIDAZOLE CARBOXYLASE"/>
    <property type="match status" value="1"/>
</dbReference>
<dbReference type="PROSITE" id="PS50975">
    <property type="entry name" value="ATP_GRASP"/>
    <property type="match status" value="1"/>
</dbReference>
<proteinExistence type="predicted"/>
<comment type="caution">
    <text evidence="4">The sequence shown here is derived from an EMBL/GenBank/DDBJ whole genome shotgun (WGS) entry which is preliminary data.</text>
</comment>
<dbReference type="Pfam" id="PF07478">
    <property type="entry name" value="Dala_Dala_lig_C"/>
    <property type="match status" value="1"/>
</dbReference>
<dbReference type="Gene3D" id="3.40.50.20">
    <property type="match status" value="1"/>
</dbReference>
<dbReference type="PANTHER" id="PTHR11609">
    <property type="entry name" value="PURINE BIOSYNTHESIS PROTEIN 6/7, PUR6/7"/>
    <property type="match status" value="1"/>
</dbReference>
<evidence type="ECO:0000313" key="5">
    <source>
        <dbReference type="Proteomes" id="UP000224182"/>
    </source>
</evidence>